<organism evidence="2 3">
    <name type="scientific">Capsicum baccatum</name>
    <name type="common">Peruvian pepper</name>
    <dbReference type="NCBI Taxonomy" id="33114"/>
    <lineage>
        <taxon>Eukaryota</taxon>
        <taxon>Viridiplantae</taxon>
        <taxon>Streptophyta</taxon>
        <taxon>Embryophyta</taxon>
        <taxon>Tracheophyta</taxon>
        <taxon>Spermatophyta</taxon>
        <taxon>Magnoliopsida</taxon>
        <taxon>eudicotyledons</taxon>
        <taxon>Gunneridae</taxon>
        <taxon>Pentapetalae</taxon>
        <taxon>asterids</taxon>
        <taxon>lamiids</taxon>
        <taxon>Solanales</taxon>
        <taxon>Solanaceae</taxon>
        <taxon>Solanoideae</taxon>
        <taxon>Capsiceae</taxon>
        <taxon>Capsicum</taxon>
    </lineage>
</organism>
<proteinExistence type="predicted"/>
<dbReference type="EMBL" id="MLFT02000004">
    <property type="protein sequence ID" value="PHT50191.1"/>
    <property type="molecule type" value="Genomic_DNA"/>
</dbReference>
<accession>A0A2G2WYB1</accession>
<comment type="caution">
    <text evidence="2">The sequence shown here is derived from an EMBL/GenBank/DDBJ whole genome shotgun (WGS) entry which is preliminary data.</text>
</comment>
<feature type="coiled-coil region" evidence="1">
    <location>
        <begin position="11"/>
        <end position="67"/>
    </location>
</feature>
<dbReference type="STRING" id="33114.A0A2G2WYB1"/>
<keyword evidence="3" id="KW-1185">Reference proteome</keyword>
<gene>
    <name evidence="2" type="ORF">CQW23_09938</name>
</gene>
<keyword evidence="1" id="KW-0175">Coiled coil</keyword>
<reference evidence="2 3" key="1">
    <citation type="journal article" date="2017" name="Genome Biol.">
        <title>New reference genome sequences of hot pepper reveal the massive evolution of plant disease-resistance genes by retroduplication.</title>
        <authorList>
            <person name="Kim S."/>
            <person name="Park J."/>
            <person name="Yeom S.I."/>
            <person name="Kim Y.M."/>
            <person name="Seo E."/>
            <person name="Kim K.T."/>
            <person name="Kim M.S."/>
            <person name="Lee J.M."/>
            <person name="Cheong K."/>
            <person name="Shin H.S."/>
            <person name="Kim S.B."/>
            <person name="Han K."/>
            <person name="Lee J."/>
            <person name="Park M."/>
            <person name="Lee H.A."/>
            <person name="Lee H.Y."/>
            <person name="Lee Y."/>
            <person name="Oh S."/>
            <person name="Lee J.H."/>
            <person name="Choi E."/>
            <person name="Choi E."/>
            <person name="Lee S.E."/>
            <person name="Jeon J."/>
            <person name="Kim H."/>
            <person name="Choi G."/>
            <person name="Song H."/>
            <person name="Lee J."/>
            <person name="Lee S.C."/>
            <person name="Kwon J.K."/>
            <person name="Lee H.Y."/>
            <person name="Koo N."/>
            <person name="Hong Y."/>
            <person name="Kim R.W."/>
            <person name="Kang W.H."/>
            <person name="Huh J.H."/>
            <person name="Kang B.C."/>
            <person name="Yang T.J."/>
            <person name="Lee Y.H."/>
            <person name="Bennetzen J.L."/>
            <person name="Choi D."/>
        </authorList>
    </citation>
    <scope>NUCLEOTIDE SEQUENCE [LARGE SCALE GENOMIC DNA]</scope>
    <source>
        <strain evidence="3">cv. PBC81</strain>
    </source>
</reference>
<dbReference type="Proteomes" id="UP000224567">
    <property type="component" value="Unassembled WGS sequence"/>
</dbReference>
<sequence>MIRQIIEVEKLAKMKVEKLKLEMELTEYQGELNIFKEQLKKSKNSLVEKLKAEIVKLKEKLSTAYEATRNSEAEVDPTSTIIKDLVKCLEEVQINVVELQA</sequence>
<name>A0A2G2WYB1_CAPBA</name>
<protein>
    <submittedName>
        <fullName evidence="2">Uncharacterized protein</fullName>
    </submittedName>
</protein>
<evidence type="ECO:0000256" key="1">
    <source>
        <dbReference type="SAM" id="Coils"/>
    </source>
</evidence>
<dbReference type="OrthoDB" id="128924at2759"/>
<reference evidence="3" key="2">
    <citation type="journal article" date="2017" name="J. Anim. Genet.">
        <title>Multiple reference genome sequences of hot pepper reveal the massive evolution of plant disease resistance genes by retroduplication.</title>
        <authorList>
            <person name="Kim S."/>
            <person name="Park J."/>
            <person name="Yeom S.-I."/>
            <person name="Kim Y.-M."/>
            <person name="Seo E."/>
            <person name="Kim K.-T."/>
            <person name="Kim M.-S."/>
            <person name="Lee J.M."/>
            <person name="Cheong K."/>
            <person name="Shin H.-S."/>
            <person name="Kim S.-B."/>
            <person name="Han K."/>
            <person name="Lee J."/>
            <person name="Park M."/>
            <person name="Lee H.-A."/>
            <person name="Lee H.-Y."/>
            <person name="Lee Y."/>
            <person name="Oh S."/>
            <person name="Lee J.H."/>
            <person name="Choi E."/>
            <person name="Choi E."/>
            <person name="Lee S.E."/>
            <person name="Jeon J."/>
            <person name="Kim H."/>
            <person name="Choi G."/>
            <person name="Song H."/>
            <person name="Lee J."/>
            <person name="Lee S.-C."/>
            <person name="Kwon J.-K."/>
            <person name="Lee H.-Y."/>
            <person name="Koo N."/>
            <person name="Hong Y."/>
            <person name="Kim R.W."/>
            <person name="Kang W.-H."/>
            <person name="Huh J.H."/>
            <person name="Kang B.-C."/>
            <person name="Yang T.-J."/>
            <person name="Lee Y.-H."/>
            <person name="Bennetzen J.L."/>
            <person name="Choi D."/>
        </authorList>
    </citation>
    <scope>NUCLEOTIDE SEQUENCE [LARGE SCALE GENOMIC DNA]</scope>
    <source>
        <strain evidence="3">cv. PBC81</strain>
    </source>
</reference>
<evidence type="ECO:0000313" key="3">
    <source>
        <dbReference type="Proteomes" id="UP000224567"/>
    </source>
</evidence>
<evidence type="ECO:0000313" key="2">
    <source>
        <dbReference type="EMBL" id="PHT50191.1"/>
    </source>
</evidence>
<dbReference type="AlphaFoldDB" id="A0A2G2WYB1"/>